<keyword evidence="1" id="KW-0472">Membrane</keyword>
<keyword evidence="3" id="KW-1185">Reference proteome</keyword>
<organism evidence="2 3">
    <name type="scientific">Streptococcus didelphis</name>
    <dbReference type="NCBI Taxonomy" id="102886"/>
    <lineage>
        <taxon>Bacteria</taxon>
        <taxon>Bacillati</taxon>
        <taxon>Bacillota</taxon>
        <taxon>Bacilli</taxon>
        <taxon>Lactobacillales</taxon>
        <taxon>Streptococcaceae</taxon>
        <taxon>Streptococcus</taxon>
    </lineage>
</organism>
<gene>
    <name evidence="2" type="ORF">N1496_07910</name>
</gene>
<reference evidence="3" key="1">
    <citation type="submission" date="2022-10" db="EMBL/GenBank/DDBJ databases">
        <title>Streptococcus didelphis as causative of fatal infections in opossums (Didelphis albiventris).</title>
        <authorList>
            <person name="Breyer G.M."/>
            <person name="Da Silva M.E.R.J."/>
            <person name="Siqueira F.M."/>
        </authorList>
    </citation>
    <scope>NUCLEOTIDE SEQUENCE [LARGE SCALE GENOMIC DNA]</scope>
    <source>
        <strain evidence="3">LBVP101/21</strain>
    </source>
</reference>
<proteinExistence type="predicted"/>
<evidence type="ECO:0000313" key="2">
    <source>
        <dbReference type="EMBL" id="WMB27933.1"/>
    </source>
</evidence>
<keyword evidence="1" id="KW-0812">Transmembrane</keyword>
<protein>
    <submittedName>
        <fullName evidence="2">Uncharacterized protein</fullName>
    </submittedName>
</protein>
<dbReference type="Proteomes" id="UP001238096">
    <property type="component" value="Chromosome"/>
</dbReference>
<sequence length="127" mass="14888">MTFKQRITQSLSGEKPYHNSLATLIDKFVIFSKKYGGLVVLILIVFRFFFPIDKSNDIVRTVGMFVYMLGALFLIYVTTSLLFDIIKGYYLKKYLEDYRQISGYSIEWYGKTAKIYKESLKKDVSEK</sequence>
<evidence type="ECO:0000313" key="3">
    <source>
        <dbReference type="Proteomes" id="UP001238096"/>
    </source>
</evidence>
<feature type="transmembrane region" description="Helical" evidence="1">
    <location>
        <begin position="35"/>
        <end position="52"/>
    </location>
</feature>
<feature type="transmembrane region" description="Helical" evidence="1">
    <location>
        <begin position="64"/>
        <end position="83"/>
    </location>
</feature>
<dbReference type="EMBL" id="CP110509">
    <property type="protein sequence ID" value="WMB27933.1"/>
    <property type="molecule type" value="Genomic_DNA"/>
</dbReference>
<keyword evidence="1" id="KW-1133">Transmembrane helix</keyword>
<dbReference type="RefSeq" id="WP_018366823.1">
    <property type="nucleotide sequence ID" value="NZ_CP104407.1"/>
</dbReference>
<name>A0ABY9LGD3_9STRE</name>
<evidence type="ECO:0000256" key="1">
    <source>
        <dbReference type="SAM" id="Phobius"/>
    </source>
</evidence>
<accession>A0ABY9LGD3</accession>